<protein>
    <submittedName>
        <fullName evidence="4">Gfo/Idh/MocA family oxidoreductase</fullName>
    </submittedName>
</protein>
<comment type="similarity">
    <text evidence="1">Belongs to the Gfo/Idh/MocA family.</text>
</comment>
<dbReference type="InterPro" id="IPR052515">
    <property type="entry name" value="Gfo/Idh/MocA_Oxidoreductase"/>
</dbReference>
<dbReference type="Gene3D" id="3.30.360.10">
    <property type="entry name" value="Dihydrodipicolinate Reductase, domain 2"/>
    <property type="match status" value="1"/>
</dbReference>
<gene>
    <name evidence="4" type="ORF">EI684_03680</name>
</gene>
<feature type="domain" description="Gfo/Idh/MocA-like oxidoreductase C-terminal" evidence="3">
    <location>
        <begin position="160"/>
        <end position="213"/>
    </location>
</feature>
<dbReference type="PANTHER" id="PTHR43249">
    <property type="entry name" value="UDP-N-ACETYL-2-AMINO-2-DEOXY-D-GLUCURONATE OXIDASE"/>
    <property type="match status" value="1"/>
</dbReference>
<comment type="caution">
    <text evidence="4">The sequence shown here is derived from an EMBL/GenBank/DDBJ whole genome shotgun (WGS) entry which is preliminary data.</text>
</comment>
<proteinExistence type="inferred from homology"/>
<dbReference type="AlphaFoldDB" id="A0A426U7E7"/>
<dbReference type="Proteomes" id="UP000280307">
    <property type="component" value="Unassembled WGS sequence"/>
</dbReference>
<evidence type="ECO:0000256" key="1">
    <source>
        <dbReference type="ARBA" id="ARBA00010928"/>
    </source>
</evidence>
<accession>A0A426U7E7</accession>
<feature type="domain" description="Gfo/Idh/MocA-like oxidoreductase N-terminal" evidence="2">
    <location>
        <begin position="4"/>
        <end position="114"/>
    </location>
</feature>
<evidence type="ECO:0000259" key="2">
    <source>
        <dbReference type="Pfam" id="PF01408"/>
    </source>
</evidence>
<dbReference type="InterPro" id="IPR000683">
    <property type="entry name" value="Gfo/Idh/MocA-like_OxRdtase_N"/>
</dbReference>
<sequence length="318" mass="36419">MTYNFALTGVGGYIAPRHLKAIRDTGNLLVAATDPKDSVGLLDQFGFETRFFTEFERFDRHLEKLRRGTEEQRVHYLSICSPNYLHDAHCRAALRIGAHAICEKPLVINPWNLAPLEELELATGRRIYNVLQLRVHPKLVQLREQLLRERNGTQRDVVLTYITARGPWYHVSWKGQLEKSGGIATNIGIHFFDLLLWLFGPAGEYRVHHTDTQRMAGFLELEHARVRWFLSLDHRDLPFAAQPGKQTTFRSITVDGGELEFTEGFTDLHTRIYEDVLAGRGFGIADARPSIELVHQLRTASLAARDQMLCHPFLIDRL</sequence>
<reference evidence="4 5" key="1">
    <citation type="submission" date="2018-12" db="EMBL/GenBank/DDBJ databases">
        <title>Genome Sequence of Candidatus Viridilinea halotolerans isolated from saline sulfide-rich spring.</title>
        <authorList>
            <person name="Grouzdev D.S."/>
            <person name="Burganskaya E.I."/>
            <person name="Krutkina M.S."/>
            <person name="Sukhacheva M.V."/>
            <person name="Gorlenko V.M."/>
        </authorList>
    </citation>
    <scope>NUCLEOTIDE SEQUENCE [LARGE SCALE GENOMIC DNA]</scope>
    <source>
        <strain evidence="4">Chok-6</strain>
    </source>
</reference>
<organism evidence="4 5">
    <name type="scientific">Candidatus Viridilinea halotolerans</name>
    <dbReference type="NCBI Taxonomy" id="2491704"/>
    <lineage>
        <taxon>Bacteria</taxon>
        <taxon>Bacillati</taxon>
        <taxon>Chloroflexota</taxon>
        <taxon>Chloroflexia</taxon>
        <taxon>Chloroflexales</taxon>
        <taxon>Chloroflexineae</taxon>
        <taxon>Oscillochloridaceae</taxon>
        <taxon>Candidatus Viridilinea</taxon>
    </lineage>
</organism>
<evidence type="ECO:0000313" key="5">
    <source>
        <dbReference type="Proteomes" id="UP000280307"/>
    </source>
</evidence>
<dbReference type="EMBL" id="RSAS01000145">
    <property type="protein sequence ID" value="RRR76006.1"/>
    <property type="molecule type" value="Genomic_DNA"/>
</dbReference>
<dbReference type="Gene3D" id="3.40.50.720">
    <property type="entry name" value="NAD(P)-binding Rossmann-like Domain"/>
    <property type="match status" value="1"/>
</dbReference>
<dbReference type="InterPro" id="IPR004104">
    <property type="entry name" value="Gfo/Idh/MocA-like_OxRdtase_C"/>
</dbReference>
<dbReference type="PANTHER" id="PTHR43249:SF1">
    <property type="entry name" value="D-GLUCOSIDE 3-DEHYDROGENASE"/>
    <property type="match status" value="1"/>
</dbReference>
<dbReference type="InterPro" id="IPR036291">
    <property type="entry name" value="NAD(P)-bd_dom_sf"/>
</dbReference>
<dbReference type="SUPFAM" id="SSF51735">
    <property type="entry name" value="NAD(P)-binding Rossmann-fold domains"/>
    <property type="match status" value="1"/>
</dbReference>
<dbReference type="Pfam" id="PF01408">
    <property type="entry name" value="GFO_IDH_MocA"/>
    <property type="match status" value="1"/>
</dbReference>
<evidence type="ECO:0000313" key="4">
    <source>
        <dbReference type="EMBL" id="RRR76006.1"/>
    </source>
</evidence>
<name>A0A426U7E7_9CHLR</name>
<dbReference type="Pfam" id="PF02894">
    <property type="entry name" value="GFO_IDH_MocA_C"/>
    <property type="match status" value="1"/>
</dbReference>
<evidence type="ECO:0000259" key="3">
    <source>
        <dbReference type="Pfam" id="PF02894"/>
    </source>
</evidence>
<dbReference type="GO" id="GO:0000166">
    <property type="term" value="F:nucleotide binding"/>
    <property type="evidence" value="ECO:0007669"/>
    <property type="project" value="InterPro"/>
</dbReference>